<proteinExistence type="predicted"/>
<sequence length="501" mass="53468">MNPKKQLFYPAFDDVDTALAQLEAAVDRFARSYPATARRLADPSVPTRDFSRVLTAHLRVVLTKPLPDALIIDPNCDSPGDSGDVVATANSDASALAALFALGPRLVETATELQQRLIAIEAHRLARVSSSRFSSPLGRRDEPFAQFSVSSPDQSSLASLAAKVLAMKIDQVVMMLTLISDQLDVATVNLWEPELLLEQSMISAGSLLDLVKASLTFRFAAIGILKGAAQLVTCLDADDIAIFGALTANNSSSIALGLPVYIARVIRDESAVEVVGQVGVSMLDMVKHISEQWQLHDPGLLLALGTRVDQRTAAVAATAATDAAQLGVEQATGIEDKLEALALDHGNPDRMFKSAVQDDDQLTVATPASTPSQAGVPSAVGLTKEQVEAVHSGETRSKVDKFVEGMAPADPVTVLPAISEQIQPRTVSTVLPEATGTIAELETAARALPGRPNTTQGNFPIADWIELGVDEFRLEMLPMNLDEPWTDENVLDLEDVPEAEE</sequence>
<organism evidence="1 2">
    <name type="scientific">Allomyces macrogynus (strain ATCC 38327)</name>
    <name type="common">Allomyces javanicus var. macrogynus</name>
    <dbReference type="NCBI Taxonomy" id="578462"/>
    <lineage>
        <taxon>Eukaryota</taxon>
        <taxon>Fungi</taxon>
        <taxon>Fungi incertae sedis</taxon>
        <taxon>Blastocladiomycota</taxon>
        <taxon>Blastocladiomycetes</taxon>
        <taxon>Blastocladiales</taxon>
        <taxon>Blastocladiaceae</taxon>
        <taxon>Allomyces</taxon>
    </lineage>
</organism>
<evidence type="ECO:0000313" key="1">
    <source>
        <dbReference type="EMBL" id="KNE68761.1"/>
    </source>
</evidence>
<name>A0A0L0T1Y3_ALLM3</name>
<keyword evidence="2" id="KW-1185">Reference proteome</keyword>
<dbReference type="AlphaFoldDB" id="A0A0L0T1Y3"/>
<reference evidence="1 2" key="1">
    <citation type="submission" date="2009-11" db="EMBL/GenBank/DDBJ databases">
        <title>Annotation of Allomyces macrogynus ATCC 38327.</title>
        <authorList>
            <consortium name="The Broad Institute Genome Sequencing Platform"/>
            <person name="Russ C."/>
            <person name="Cuomo C."/>
            <person name="Burger G."/>
            <person name="Gray M.W."/>
            <person name="Holland P.W.H."/>
            <person name="King N."/>
            <person name="Lang F.B.F."/>
            <person name="Roger A.J."/>
            <person name="Ruiz-Trillo I."/>
            <person name="Young S.K."/>
            <person name="Zeng Q."/>
            <person name="Gargeya S."/>
            <person name="Fitzgerald M."/>
            <person name="Haas B."/>
            <person name="Abouelleil A."/>
            <person name="Alvarado L."/>
            <person name="Arachchi H.M."/>
            <person name="Berlin A."/>
            <person name="Chapman S.B."/>
            <person name="Gearin G."/>
            <person name="Goldberg J."/>
            <person name="Griggs A."/>
            <person name="Gujja S."/>
            <person name="Hansen M."/>
            <person name="Heiman D."/>
            <person name="Howarth C."/>
            <person name="Larimer J."/>
            <person name="Lui A."/>
            <person name="MacDonald P.J.P."/>
            <person name="McCowen C."/>
            <person name="Montmayeur A."/>
            <person name="Murphy C."/>
            <person name="Neiman D."/>
            <person name="Pearson M."/>
            <person name="Priest M."/>
            <person name="Roberts A."/>
            <person name="Saif S."/>
            <person name="Shea T."/>
            <person name="Sisk P."/>
            <person name="Stolte C."/>
            <person name="Sykes S."/>
            <person name="Wortman J."/>
            <person name="Nusbaum C."/>
            <person name="Birren B."/>
        </authorList>
    </citation>
    <scope>NUCLEOTIDE SEQUENCE [LARGE SCALE GENOMIC DNA]</scope>
    <source>
        <strain evidence="1 2">ATCC 38327</strain>
    </source>
</reference>
<gene>
    <name evidence="1" type="ORF">AMAG_13401</name>
</gene>
<evidence type="ECO:0000313" key="2">
    <source>
        <dbReference type="Proteomes" id="UP000054350"/>
    </source>
</evidence>
<dbReference type="OrthoDB" id="10424214at2759"/>
<accession>A0A0L0T1Y3</accession>
<protein>
    <submittedName>
        <fullName evidence="1">Uncharacterized protein</fullName>
    </submittedName>
</protein>
<dbReference type="Proteomes" id="UP000054350">
    <property type="component" value="Unassembled WGS sequence"/>
</dbReference>
<reference evidence="2" key="2">
    <citation type="submission" date="2009-11" db="EMBL/GenBank/DDBJ databases">
        <title>The Genome Sequence of Allomyces macrogynus strain ATCC 38327.</title>
        <authorList>
            <consortium name="The Broad Institute Genome Sequencing Platform"/>
            <person name="Russ C."/>
            <person name="Cuomo C."/>
            <person name="Shea T."/>
            <person name="Young S.K."/>
            <person name="Zeng Q."/>
            <person name="Koehrsen M."/>
            <person name="Haas B."/>
            <person name="Borodovsky M."/>
            <person name="Guigo R."/>
            <person name="Alvarado L."/>
            <person name="Berlin A."/>
            <person name="Borenstein D."/>
            <person name="Chen Z."/>
            <person name="Engels R."/>
            <person name="Freedman E."/>
            <person name="Gellesch M."/>
            <person name="Goldberg J."/>
            <person name="Griggs A."/>
            <person name="Gujja S."/>
            <person name="Heiman D."/>
            <person name="Hepburn T."/>
            <person name="Howarth C."/>
            <person name="Jen D."/>
            <person name="Larson L."/>
            <person name="Lewis B."/>
            <person name="Mehta T."/>
            <person name="Park D."/>
            <person name="Pearson M."/>
            <person name="Roberts A."/>
            <person name="Saif S."/>
            <person name="Shenoy N."/>
            <person name="Sisk P."/>
            <person name="Stolte C."/>
            <person name="Sykes S."/>
            <person name="Walk T."/>
            <person name="White J."/>
            <person name="Yandava C."/>
            <person name="Burger G."/>
            <person name="Gray M.W."/>
            <person name="Holland P.W.H."/>
            <person name="King N."/>
            <person name="Lang F.B.F."/>
            <person name="Roger A.J."/>
            <person name="Ruiz-Trillo I."/>
            <person name="Lander E."/>
            <person name="Nusbaum C."/>
        </authorList>
    </citation>
    <scope>NUCLEOTIDE SEQUENCE [LARGE SCALE GENOMIC DNA]</scope>
    <source>
        <strain evidence="2">ATCC 38327</strain>
    </source>
</reference>
<dbReference type="EMBL" id="GG745358">
    <property type="protein sequence ID" value="KNE68761.1"/>
    <property type="molecule type" value="Genomic_DNA"/>
</dbReference>
<dbReference type="VEuPathDB" id="FungiDB:AMAG_13401"/>